<dbReference type="Proteomes" id="UP000887579">
    <property type="component" value="Unplaced"/>
</dbReference>
<name>A0AC34F864_9BILA</name>
<protein>
    <submittedName>
        <fullName evidence="2">Class I SAM-dependent methyltransferase</fullName>
    </submittedName>
</protein>
<proteinExistence type="predicted"/>
<accession>A0AC34F864</accession>
<reference evidence="2" key="1">
    <citation type="submission" date="2022-11" db="UniProtKB">
        <authorList>
            <consortium name="WormBaseParasite"/>
        </authorList>
    </citation>
    <scope>IDENTIFICATION</scope>
</reference>
<sequence>MVSPASDEELAHAQSVREHFFTDGGPGAYMNDIIRAFRVVLGCQTYVEVGSRDKGNVAWVSTLADDNAHLIDIDIEPNPPAESKLLRFIKSTQTFTSIVGDSVGERTIANLDRSLDGKLADVIFLDSSHMYSHMMREIDLYMHYLKPGGFMLIHDILWEGNEWGKGKAQAALMIDRVIPVYSVVMDLPVHRFMLWETKQMDLWGGVGVIVKPLPTD</sequence>
<dbReference type="WBParaSite" id="ES5_v2.g13373.t1">
    <property type="protein sequence ID" value="ES5_v2.g13373.t1"/>
    <property type="gene ID" value="ES5_v2.g13373"/>
</dbReference>
<evidence type="ECO:0000313" key="2">
    <source>
        <dbReference type="WBParaSite" id="ES5_v2.g13373.t1"/>
    </source>
</evidence>
<organism evidence="1 2">
    <name type="scientific">Panagrolaimus sp. ES5</name>
    <dbReference type="NCBI Taxonomy" id="591445"/>
    <lineage>
        <taxon>Eukaryota</taxon>
        <taxon>Metazoa</taxon>
        <taxon>Ecdysozoa</taxon>
        <taxon>Nematoda</taxon>
        <taxon>Chromadorea</taxon>
        <taxon>Rhabditida</taxon>
        <taxon>Tylenchina</taxon>
        <taxon>Panagrolaimomorpha</taxon>
        <taxon>Panagrolaimoidea</taxon>
        <taxon>Panagrolaimidae</taxon>
        <taxon>Panagrolaimus</taxon>
    </lineage>
</organism>
<evidence type="ECO:0000313" key="1">
    <source>
        <dbReference type="Proteomes" id="UP000887579"/>
    </source>
</evidence>